<dbReference type="InterPro" id="IPR003661">
    <property type="entry name" value="HisK_dim/P_dom"/>
</dbReference>
<dbReference type="EC" id="2.7.13.3" evidence="3"/>
<dbReference type="Gene3D" id="3.40.50.2300">
    <property type="match status" value="1"/>
</dbReference>
<name>A0ABW1IAM8_9PSEU</name>
<dbReference type="InterPro" id="IPR003594">
    <property type="entry name" value="HATPase_dom"/>
</dbReference>
<evidence type="ECO:0000259" key="11">
    <source>
        <dbReference type="PROSITE" id="PS50110"/>
    </source>
</evidence>
<keyword evidence="12" id="KW-0067">ATP-binding</keyword>
<dbReference type="RefSeq" id="WP_379566967.1">
    <property type="nucleotide sequence ID" value="NZ_JBHSQK010000039.1"/>
</dbReference>
<dbReference type="GO" id="GO:0005524">
    <property type="term" value="F:ATP binding"/>
    <property type="evidence" value="ECO:0007669"/>
    <property type="project" value="UniProtKB-KW"/>
</dbReference>
<dbReference type="Pfam" id="PF02518">
    <property type="entry name" value="HATPase_c"/>
    <property type="match status" value="1"/>
</dbReference>
<keyword evidence="6" id="KW-0418">Kinase</keyword>
<dbReference type="SUPFAM" id="SSF55874">
    <property type="entry name" value="ATPase domain of HSP90 chaperone/DNA topoisomerase II/histidine kinase"/>
    <property type="match status" value="1"/>
</dbReference>
<feature type="modified residue" description="4-aspartylphosphate" evidence="8">
    <location>
        <position position="514"/>
    </location>
</feature>
<dbReference type="PROSITE" id="PS50109">
    <property type="entry name" value="HIS_KIN"/>
    <property type="match status" value="1"/>
</dbReference>
<evidence type="ECO:0000256" key="5">
    <source>
        <dbReference type="ARBA" id="ARBA00022679"/>
    </source>
</evidence>
<keyword evidence="7" id="KW-0902">Two-component regulatory system</keyword>
<dbReference type="SMART" id="SM00387">
    <property type="entry name" value="HATPase_c"/>
    <property type="match status" value="1"/>
</dbReference>
<dbReference type="CDD" id="cd16922">
    <property type="entry name" value="HATPase_EvgS-ArcB-TorS-like"/>
    <property type="match status" value="1"/>
</dbReference>
<dbReference type="Pfam" id="PF00072">
    <property type="entry name" value="Response_reg"/>
    <property type="match status" value="1"/>
</dbReference>
<dbReference type="PROSITE" id="PS50110">
    <property type="entry name" value="RESPONSE_REGULATORY"/>
    <property type="match status" value="1"/>
</dbReference>
<evidence type="ECO:0000313" key="13">
    <source>
        <dbReference type="Proteomes" id="UP001596119"/>
    </source>
</evidence>
<comment type="caution">
    <text evidence="12">The sequence shown here is derived from an EMBL/GenBank/DDBJ whole genome shotgun (WGS) entry which is preliminary data.</text>
</comment>
<dbReference type="PRINTS" id="PR00344">
    <property type="entry name" value="BCTRLSENSOR"/>
</dbReference>
<gene>
    <name evidence="12" type="ORF">ACFQH9_16250</name>
</gene>
<evidence type="ECO:0000256" key="7">
    <source>
        <dbReference type="ARBA" id="ARBA00023012"/>
    </source>
</evidence>
<dbReference type="EMBL" id="JBHSQK010000039">
    <property type="protein sequence ID" value="MFC5949824.1"/>
    <property type="molecule type" value="Genomic_DNA"/>
</dbReference>
<accession>A0ABW1IAM8</accession>
<feature type="domain" description="Response regulatory" evidence="11">
    <location>
        <begin position="465"/>
        <end position="581"/>
    </location>
</feature>
<dbReference type="InterPro" id="IPR001789">
    <property type="entry name" value="Sig_transdc_resp-reg_receiver"/>
</dbReference>
<dbReference type="Gene3D" id="3.30.565.10">
    <property type="entry name" value="Histidine kinase-like ATPase, C-terminal domain"/>
    <property type="match status" value="1"/>
</dbReference>
<dbReference type="CDD" id="cd00156">
    <property type="entry name" value="REC"/>
    <property type="match status" value="1"/>
</dbReference>
<evidence type="ECO:0000259" key="10">
    <source>
        <dbReference type="PROSITE" id="PS50109"/>
    </source>
</evidence>
<dbReference type="InterPro" id="IPR036890">
    <property type="entry name" value="HATPase_C_sf"/>
</dbReference>
<dbReference type="SMART" id="SM00448">
    <property type="entry name" value="REC"/>
    <property type="match status" value="1"/>
</dbReference>
<dbReference type="SUPFAM" id="SSF47384">
    <property type="entry name" value="Homodimeric domain of signal transducing histidine kinase"/>
    <property type="match status" value="1"/>
</dbReference>
<dbReference type="CDD" id="cd00082">
    <property type="entry name" value="HisKA"/>
    <property type="match status" value="1"/>
</dbReference>
<feature type="domain" description="Histidine kinase" evidence="10">
    <location>
        <begin position="231"/>
        <end position="452"/>
    </location>
</feature>
<dbReference type="InterPro" id="IPR036097">
    <property type="entry name" value="HisK_dim/P_sf"/>
</dbReference>
<evidence type="ECO:0000256" key="6">
    <source>
        <dbReference type="ARBA" id="ARBA00022777"/>
    </source>
</evidence>
<feature type="coiled-coil region" evidence="9">
    <location>
        <begin position="148"/>
        <end position="224"/>
    </location>
</feature>
<evidence type="ECO:0000256" key="3">
    <source>
        <dbReference type="ARBA" id="ARBA00012438"/>
    </source>
</evidence>
<reference evidence="13" key="1">
    <citation type="journal article" date="2019" name="Int. J. Syst. Evol. Microbiol.">
        <title>The Global Catalogue of Microorganisms (GCM) 10K type strain sequencing project: providing services to taxonomists for standard genome sequencing and annotation.</title>
        <authorList>
            <consortium name="The Broad Institute Genomics Platform"/>
            <consortium name="The Broad Institute Genome Sequencing Center for Infectious Disease"/>
            <person name="Wu L."/>
            <person name="Ma J."/>
        </authorList>
    </citation>
    <scope>NUCLEOTIDE SEQUENCE [LARGE SCALE GENOMIC DNA]</scope>
    <source>
        <strain evidence="13">CGMCC 4.7397</strain>
    </source>
</reference>
<keyword evidence="13" id="KW-1185">Reference proteome</keyword>
<dbReference type="PANTHER" id="PTHR43047:SF72">
    <property type="entry name" value="OSMOSENSING HISTIDINE PROTEIN KINASE SLN1"/>
    <property type="match status" value="1"/>
</dbReference>
<dbReference type="SUPFAM" id="SSF52172">
    <property type="entry name" value="CheY-like"/>
    <property type="match status" value="1"/>
</dbReference>
<comment type="subcellular location">
    <subcellularLocation>
        <location evidence="2">Cell membrane</location>
    </subcellularLocation>
</comment>
<keyword evidence="5" id="KW-0808">Transferase</keyword>
<comment type="catalytic activity">
    <reaction evidence="1">
        <text>ATP + protein L-histidine = ADP + protein N-phospho-L-histidine.</text>
        <dbReference type="EC" id="2.7.13.3"/>
    </reaction>
</comment>
<keyword evidence="12" id="KW-0547">Nucleotide-binding</keyword>
<keyword evidence="9" id="KW-0175">Coiled coil</keyword>
<dbReference type="SMART" id="SM00388">
    <property type="entry name" value="HisKA"/>
    <property type="match status" value="1"/>
</dbReference>
<proteinExistence type="predicted"/>
<dbReference type="PANTHER" id="PTHR43047">
    <property type="entry name" value="TWO-COMPONENT HISTIDINE PROTEIN KINASE"/>
    <property type="match status" value="1"/>
</dbReference>
<evidence type="ECO:0000256" key="9">
    <source>
        <dbReference type="SAM" id="Coils"/>
    </source>
</evidence>
<evidence type="ECO:0000256" key="2">
    <source>
        <dbReference type="ARBA" id="ARBA00004236"/>
    </source>
</evidence>
<evidence type="ECO:0000256" key="4">
    <source>
        <dbReference type="ARBA" id="ARBA00022553"/>
    </source>
</evidence>
<sequence length="588" mass="62314">MTRGRGEVFRLRVRGEQDVFVARQRGREVAALAGLEHQDQIRVATALSELSRELATLPGEVTITMSLGAEPAPALVLTAEWSGGGGHPEDLEGVRAAARLTDGCVVSREGTGASVRLTKRLPPGSAVDPDQAERIRTAVRESSPAHPLATLRSQNQDLLEALESLQARQEDLLRVNAELEETNRGVLALHAELSEELEETNRGVVALYAELDDASTRLREASEAKTRFWANVSHELRTPLNSVLGISRLLLDPAGGGTLDPEQRHQVELIRDAGAMLLSLVNELLDVAKAESGQLAATIVPTDLGSVLDELRATLRPVAGAEVELVVEPPAIDVVWTDPVLLGRILRNLVSNGLKFTEQGEVRVRVRAGLAADGGEVEIRVSDTGIGIPAEHQQRVFEEFYQVRGHLQAASGGTGLGLPYSRRLAAILGGSLELDSEPGRGTTLTLRLPARPAAGTAEGVVPLGRVLLVDDDPAVRALLRRMVEGLDGVVIEADSGPAAQRALRAEVPDLVLLDLDIPAPTGGEVLAGMRADATLAAVPVVVVTAARLTEERRRELGRTAAVVDKAQLSGPVLVAAVGAARDLVGRAG</sequence>
<dbReference type="Gene3D" id="1.10.287.130">
    <property type="match status" value="1"/>
</dbReference>
<evidence type="ECO:0000313" key="12">
    <source>
        <dbReference type="EMBL" id="MFC5949824.1"/>
    </source>
</evidence>
<dbReference type="InterPro" id="IPR005467">
    <property type="entry name" value="His_kinase_dom"/>
</dbReference>
<evidence type="ECO:0000256" key="8">
    <source>
        <dbReference type="PROSITE-ProRule" id="PRU00169"/>
    </source>
</evidence>
<dbReference type="Proteomes" id="UP001596119">
    <property type="component" value="Unassembled WGS sequence"/>
</dbReference>
<dbReference type="InterPro" id="IPR004358">
    <property type="entry name" value="Sig_transdc_His_kin-like_C"/>
</dbReference>
<organism evidence="12 13">
    <name type="scientific">Pseudonocardia lutea</name>
    <dbReference type="NCBI Taxonomy" id="2172015"/>
    <lineage>
        <taxon>Bacteria</taxon>
        <taxon>Bacillati</taxon>
        <taxon>Actinomycetota</taxon>
        <taxon>Actinomycetes</taxon>
        <taxon>Pseudonocardiales</taxon>
        <taxon>Pseudonocardiaceae</taxon>
        <taxon>Pseudonocardia</taxon>
    </lineage>
</organism>
<dbReference type="Pfam" id="PF00512">
    <property type="entry name" value="HisKA"/>
    <property type="match status" value="1"/>
</dbReference>
<dbReference type="InterPro" id="IPR011006">
    <property type="entry name" value="CheY-like_superfamily"/>
</dbReference>
<keyword evidence="4 8" id="KW-0597">Phosphoprotein</keyword>
<protein>
    <recommendedName>
        <fullName evidence="3">histidine kinase</fullName>
        <ecNumber evidence="3">2.7.13.3</ecNumber>
    </recommendedName>
</protein>
<evidence type="ECO:0000256" key="1">
    <source>
        <dbReference type="ARBA" id="ARBA00000085"/>
    </source>
</evidence>